<dbReference type="Proteomes" id="UP000776629">
    <property type="component" value="Unassembled WGS sequence"/>
</dbReference>
<dbReference type="PANTHER" id="PTHR10091">
    <property type="entry name" value="ALDOSE-1-EPIMERASE"/>
    <property type="match status" value="1"/>
</dbReference>
<comment type="caution">
    <text evidence="7">The sequence shown here is derived from an EMBL/GenBank/DDBJ whole genome shotgun (WGS) entry which is preliminary data.</text>
</comment>
<name>A0ABS2EQV9_9LACO</name>
<sequence>METSQEKFGEFNGQDVIKYTLTNEHNVSISVLNYGGVWQAFMVPGKDGQRHNLLLSSDNFADFHAAGYSINRVIGPTAGRIENGEFTIDGKEYHVDTNENGNTLHGGSTGWGDGHFWNVTVDTDQGTITLQQTFTPADDTYPGTVKAAVVYTLGEDDSVTLDFYGESDENTLFNPTNHTYWNIADESEPTIEGLDLQINSKYHLAVKDGKIPTGERIENAGTPYDFSKLTNLGEALNEMLKTPEKGFDDYFEVTPSDTLAHEPIAILHDQKSGRTLKMFSDRNGLVMFSTDGITSDVKLNRPGRPWMALALEGQTLPDTPHHPSFGDVALRPADPKHFQIHYEIEY</sequence>
<organism evidence="7 8">
    <name type="scientific">Limosilactobacillus alvi</name>
    <dbReference type="NCBI Taxonomy" id="990412"/>
    <lineage>
        <taxon>Bacteria</taxon>
        <taxon>Bacillati</taxon>
        <taxon>Bacillota</taxon>
        <taxon>Bacilli</taxon>
        <taxon>Lactobacillales</taxon>
        <taxon>Lactobacillaceae</taxon>
        <taxon>Limosilactobacillus</taxon>
    </lineage>
</organism>
<evidence type="ECO:0000256" key="3">
    <source>
        <dbReference type="ARBA" id="ARBA00006206"/>
    </source>
</evidence>
<evidence type="ECO:0000313" key="8">
    <source>
        <dbReference type="Proteomes" id="UP000776629"/>
    </source>
</evidence>
<dbReference type="InterPro" id="IPR047215">
    <property type="entry name" value="Galactose_mutarotase-like"/>
</dbReference>
<dbReference type="InterPro" id="IPR014718">
    <property type="entry name" value="GH-type_carb-bd"/>
</dbReference>
<dbReference type="Gene3D" id="2.70.98.10">
    <property type="match status" value="1"/>
</dbReference>
<evidence type="ECO:0000256" key="6">
    <source>
        <dbReference type="PIRNR" id="PIRNR005096"/>
    </source>
</evidence>
<comment type="similarity">
    <text evidence="3 6">Belongs to the aldose epimerase family.</text>
</comment>
<dbReference type="InterPro" id="IPR018052">
    <property type="entry name" value="Ald1_epimerase_CS"/>
</dbReference>
<evidence type="ECO:0000256" key="5">
    <source>
        <dbReference type="ARBA" id="ARBA00023277"/>
    </source>
</evidence>
<comment type="catalytic activity">
    <reaction evidence="6">
        <text>alpha-maltose = beta-maltose</text>
        <dbReference type="Rhea" id="RHEA:21228"/>
        <dbReference type="ChEBI" id="CHEBI:18147"/>
        <dbReference type="ChEBI" id="CHEBI:18167"/>
        <dbReference type="EC" id="5.1.3.21"/>
    </reaction>
</comment>
<dbReference type="Pfam" id="PF01263">
    <property type="entry name" value="Aldose_epim"/>
    <property type="match status" value="1"/>
</dbReference>
<dbReference type="CDD" id="cd09019">
    <property type="entry name" value="galactose_mutarotase_like"/>
    <property type="match status" value="1"/>
</dbReference>
<comment type="catalytic activity">
    <reaction evidence="1">
        <text>alpha-D-glucose = beta-D-glucose</text>
        <dbReference type="Rhea" id="RHEA:10264"/>
        <dbReference type="ChEBI" id="CHEBI:15903"/>
        <dbReference type="ChEBI" id="CHEBI:17925"/>
        <dbReference type="EC" id="5.1.3.3"/>
    </reaction>
</comment>
<dbReference type="PANTHER" id="PTHR10091:SF0">
    <property type="entry name" value="GALACTOSE MUTAROTASE"/>
    <property type="match status" value="1"/>
</dbReference>
<evidence type="ECO:0000256" key="2">
    <source>
        <dbReference type="ARBA" id="ARBA00005028"/>
    </source>
</evidence>
<dbReference type="PROSITE" id="PS00545">
    <property type="entry name" value="ALDOSE_1_EPIMERASE"/>
    <property type="match status" value="1"/>
</dbReference>
<proteinExistence type="inferred from homology"/>
<comment type="function">
    <text evidence="6">Catalyzes the interconversion of alpha and beta anomers of maltose.</text>
</comment>
<keyword evidence="5 6" id="KW-0119">Carbohydrate metabolism</keyword>
<gene>
    <name evidence="7" type="ORF">H5993_07580</name>
</gene>
<protein>
    <recommendedName>
        <fullName evidence="6">Maltose epimerase</fullName>
        <ecNumber evidence="6">5.1.3.21</ecNumber>
    </recommendedName>
</protein>
<dbReference type="EC" id="5.1.3.21" evidence="6"/>
<evidence type="ECO:0000313" key="7">
    <source>
        <dbReference type="EMBL" id="MBM6754616.1"/>
    </source>
</evidence>
<keyword evidence="8" id="KW-1185">Reference proteome</keyword>
<comment type="pathway">
    <text evidence="2 6">Carbohydrate metabolism; hexose metabolism.</text>
</comment>
<dbReference type="InterPro" id="IPR008183">
    <property type="entry name" value="Aldose_1/G6P_1-epimerase"/>
</dbReference>
<dbReference type="InterPro" id="IPR015443">
    <property type="entry name" value="Aldose_1-epimerase"/>
</dbReference>
<evidence type="ECO:0000256" key="4">
    <source>
        <dbReference type="ARBA" id="ARBA00023235"/>
    </source>
</evidence>
<evidence type="ECO:0000256" key="1">
    <source>
        <dbReference type="ARBA" id="ARBA00001614"/>
    </source>
</evidence>
<accession>A0ABS2EQV9</accession>
<reference evidence="7 8" key="1">
    <citation type="journal article" date="2021" name="Sci. Rep.">
        <title>The distribution of antibiotic resistance genes in chicken gut microbiota commensals.</title>
        <authorList>
            <person name="Juricova H."/>
            <person name="Matiasovicova J."/>
            <person name="Kubasova T."/>
            <person name="Cejkova D."/>
            <person name="Rychlik I."/>
        </authorList>
    </citation>
    <scope>NUCLEOTIDE SEQUENCE [LARGE SCALE GENOMIC DNA]</scope>
    <source>
        <strain evidence="7 8">An810</strain>
    </source>
</reference>
<dbReference type="RefSeq" id="WP_180871332.1">
    <property type="nucleotide sequence ID" value="NZ_JACJJQ010000038.1"/>
</dbReference>
<dbReference type="InterPro" id="IPR011013">
    <property type="entry name" value="Gal_mutarotase_sf_dom"/>
</dbReference>
<keyword evidence="4 6" id="KW-0413">Isomerase</keyword>
<dbReference type="EMBL" id="JACJJQ010000038">
    <property type="protein sequence ID" value="MBM6754616.1"/>
    <property type="molecule type" value="Genomic_DNA"/>
</dbReference>
<dbReference type="PIRSF" id="PIRSF005096">
    <property type="entry name" value="GALM"/>
    <property type="match status" value="1"/>
</dbReference>
<dbReference type="SUPFAM" id="SSF74650">
    <property type="entry name" value="Galactose mutarotase-like"/>
    <property type="match status" value="1"/>
</dbReference>